<evidence type="ECO:0000256" key="3">
    <source>
        <dbReference type="ARBA" id="ARBA00022806"/>
    </source>
</evidence>
<keyword evidence="4" id="KW-0067">ATP-binding</keyword>
<evidence type="ECO:0000259" key="5">
    <source>
        <dbReference type="PROSITE" id="PS51192"/>
    </source>
</evidence>
<dbReference type="GO" id="GO:0003724">
    <property type="term" value="F:RNA helicase activity"/>
    <property type="evidence" value="ECO:0007669"/>
    <property type="project" value="UniProtKB-EC"/>
</dbReference>
<dbReference type="SUPFAM" id="SSF52540">
    <property type="entry name" value="P-loop containing nucleoside triphosphate hydrolases"/>
    <property type="match status" value="1"/>
</dbReference>
<evidence type="ECO:0000313" key="8">
    <source>
        <dbReference type="Proteomes" id="UP001595556"/>
    </source>
</evidence>
<evidence type="ECO:0000256" key="2">
    <source>
        <dbReference type="ARBA" id="ARBA00022801"/>
    </source>
</evidence>
<dbReference type="InterPro" id="IPR048333">
    <property type="entry name" value="HA2_WH"/>
</dbReference>
<feature type="domain" description="Helicase ATP-binding" evidence="5">
    <location>
        <begin position="31"/>
        <end position="194"/>
    </location>
</feature>
<dbReference type="InterPro" id="IPR003593">
    <property type="entry name" value="AAA+_ATPase"/>
</dbReference>
<dbReference type="InterPro" id="IPR027417">
    <property type="entry name" value="P-loop_NTPase"/>
</dbReference>
<dbReference type="InterPro" id="IPR024590">
    <property type="entry name" value="HrpA_C"/>
</dbReference>
<dbReference type="Gene3D" id="3.40.50.300">
    <property type="entry name" value="P-loop containing nucleotide triphosphate hydrolases"/>
    <property type="match status" value="2"/>
</dbReference>
<dbReference type="Pfam" id="PF04408">
    <property type="entry name" value="WHD_HA2"/>
    <property type="match status" value="1"/>
</dbReference>
<dbReference type="Proteomes" id="UP001595556">
    <property type="component" value="Unassembled WGS sequence"/>
</dbReference>
<accession>A0ABV7GZC6</accession>
<dbReference type="SMART" id="SM00487">
    <property type="entry name" value="DEXDc"/>
    <property type="match status" value="1"/>
</dbReference>
<proteinExistence type="predicted"/>
<dbReference type="Pfam" id="PF00271">
    <property type="entry name" value="Helicase_C"/>
    <property type="match status" value="1"/>
</dbReference>
<dbReference type="Pfam" id="PF21010">
    <property type="entry name" value="HA2_C"/>
    <property type="match status" value="1"/>
</dbReference>
<dbReference type="InterPro" id="IPR010222">
    <property type="entry name" value="RNA_helicase_HrpA"/>
</dbReference>
<gene>
    <name evidence="7" type="primary">hrpA</name>
    <name evidence="7" type="ORF">ACFOEN_03260</name>
</gene>
<dbReference type="SMART" id="SM00490">
    <property type="entry name" value="HELICc"/>
    <property type="match status" value="1"/>
</dbReference>
<dbReference type="PANTHER" id="PTHR18934">
    <property type="entry name" value="ATP-DEPENDENT RNA HELICASE"/>
    <property type="match status" value="1"/>
</dbReference>
<dbReference type="Pfam" id="PF07717">
    <property type="entry name" value="OB_NTP_bind"/>
    <property type="match status" value="1"/>
</dbReference>
<keyword evidence="3 7" id="KW-0347">Helicase</keyword>
<dbReference type="InterPro" id="IPR007502">
    <property type="entry name" value="Helicase-assoc_dom"/>
</dbReference>
<dbReference type="InterPro" id="IPR011709">
    <property type="entry name" value="DEAD-box_helicase_OB_fold"/>
</dbReference>
<dbReference type="RefSeq" id="WP_377301046.1">
    <property type="nucleotide sequence ID" value="NZ_CP180191.1"/>
</dbReference>
<organism evidence="7 8">
    <name type="scientific">Piscinibacterium candidicorallinum</name>
    <dbReference type="NCBI Taxonomy" id="1793872"/>
    <lineage>
        <taxon>Bacteria</taxon>
        <taxon>Pseudomonadati</taxon>
        <taxon>Pseudomonadota</taxon>
        <taxon>Betaproteobacteria</taxon>
        <taxon>Burkholderiales</taxon>
        <taxon>Piscinibacterium</taxon>
    </lineage>
</organism>
<dbReference type="InterPro" id="IPR011545">
    <property type="entry name" value="DEAD/DEAH_box_helicase_dom"/>
</dbReference>
<dbReference type="SMART" id="SM00847">
    <property type="entry name" value="HA2"/>
    <property type="match status" value="1"/>
</dbReference>
<keyword evidence="1" id="KW-0547">Nucleotide-binding</keyword>
<dbReference type="NCBIfam" id="TIGR01967">
    <property type="entry name" value="DEAH_box_HrpA"/>
    <property type="match status" value="1"/>
</dbReference>
<dbReference type="Pfam" id="PF11898">
    <property type="entry name" value="DUF3418"/>
    <property type="match status" value="1"/>
</dbReference>
<dbReference type="InterPro" id="IPR001650">
    <property type="entry name" value="Helicase_C-like"/>
</dbReference>
<dbReference type="SMART" id="SM00382">
    <property type="entry name" value="AAA"/>
    <property type="match status" value="1"/>
</dbReference>
<dbReference type="Gene3D" id="1.20.120.1080">
    <property type="match status" value="1"/>
</dbReference>
<name>A0ABV7GZC6_9BURK</name>
<dbReference type="EMBL" id="JBHRTI010000003">
    <property type="protein sequence ID" value="MFC3146657.1"/>
    <property type="molecule type" value="Genomic_DNA"/>
</dbReference>
<evidence type="ECO:0000256" key="1">
    <source>
        <dbReference type="ARBA" id="ARBA00022741"/>
    </source>
</evidence>
<evidence type="ECO:0000256" key="4">
    <source>
        <dbReference type="ARBA" id="ARBA00022840"/>
    </source>
</evidence>
<keyword evidence="8" id="KW-1185">Reference proteome</keyword>
<dbReference type="EC" id="3.6.4.13" evidence="7"/>
<dbReference type="CDD" id="cd18791">
    <property type="entry name" value="SF2_C_RHA"/>
    <property type="match status" value="1"/>
</dbReference>
<dbReference type="PROSITE" id="PS51194">
    <property type="entry name" value="HELICASE_CTER"/>
    <property type="match status" value="1"/>
</dbReference>
<sequence>MRQAREPQRNPLPPITYPEELPVSAVRDEIAQAIRDNPVVIICGETGSGKTTQLPKICLELGLGRRGLIGHTQPRRLAATSVAKRIAEELKSEPGELVGYQIRFTERMKPGAWVKLMTDGILLAETQTDPDLRAYDTLIIDEAHERSLNIDFLLGYLKHLLARRPDLKLIITSATIDADRFAQHFASARGPAPVHNVSGRLYPVETRWRPLAPKVEVEDAICEAADELMREGSGDILVFLPGEREIRDAMHALSKHHFASKARPELLPLFSRLSAEEQQRVFAPHGGRRIVLSTNVAETSLTVPGIRYVIDTGTARVKRYSYRNKVEMLAVEPVSQAAANQRAGRCGRVAAGICIRLYDEADFNKRPRFTDPEILRSSLASVILRMKSLRLADIENFPFIEPPLRRAIADGYALLQELGALDERNELTPVGAQLARLPTDPRIGRMILAAGEQGCLKEVLVIASALAVQNPLDRPMDRQQAADQAHKVFEDEKSEFMATLKLWTWFEDAFKHKESNRKLIEQCQRSFVNHVRMREWRDVHSQLTQLAHEAGLRENGSPATYEQLHTTLLTGLLGNIGMKDEETEAWLGARGIRFLPHPGNMLSKKPAKWLVAAELVETTRLYARQMASVDPQWIERVGKHLIQKHWSEPKWDAKTGNVVANERGLLYGLTIYHGRRVNYAPIDPVASREIFIREALAARDWDCTLPFFAHNARLIREIEALEHKARRPDFLVDEELLFKFYDAAIPEDVVGGASFETWYRQAGKQTPRLLFLSKDDLLRRDVSGITHDAYPKTLDLRGLELKLDYHFEPGSPKDGVTLTVPVFALNQVDATACEWLVPGMLKEKVTGLLKSLHPKARHRVQPVAETAQTFIEHSERDGWIGTRPLIEALRDFCKAHTGLAIVLTDFKAEQLSPHSFMNFRVVDEHGRMIDAGRNLAQLRAEHGASAQAAFAGHATEHATDTLDIPDTFTDWTFGELPELIELERAGKALVGFPAFKDCGTHVELEVQDDEQAARAMHQAGLRRLFLLQLAQQVRGLEKSLPDIATITMQAISYGLPFKSQPELAAEVIDTAFDRAFLMDPWPTDGTSFRSRLGDGKGRVGLIAGEVIRLLQNIVIELGNVQKKLNGAKAHAAAAADMQAQISALFPKRFLNATPWGQLTHYPRYLKAIGVRIDKLRTDPSRDARLMAEYAPLAQRYQRERVARKGNEDRQLDELRWLLEELRVGLYAQELKTPTPISVKRVLKVFESLQR</sequence>
<evidence type="ECO:0000259" key="6">
    <source>
        <dbReference type="PROSITE" id="PS51194"/>
    </source>
</evidence>
<dbReference type="GO" id="GO:0016787">
    <property type="term" value="F:hydrolase activity"/>
    <property type="evidence" value="ECO:0007669"/>
    <property type="project" value="UniProtKB-KW"/>
</dbReference>
<protein>
    <submittedName>
        <fullName evidence="7">ATP-dependent RNA helicase HrpA</fullName>
        <ecNumber evidence="7">3.6.4.13</ecNumber>
    </submittedName>
</protein>
<reference evidence="8" key="1">
    <citation type="journal article" date="2019" name="Int. J. Syst. Evol. Microbiol.">
        <title>The Global Catalogue of Microorganisms (GCM) 10K type strain sequencing project: providing services to taxonomists for standard genome sequencing and annotation.</title>
        <authorList>
            <consortium name="The Broad Institute Genomics Platform"/>
            <consortium name="The Broad Institute Genome Sequencing Center for Infectious Disease"/>
            <person name="Wu L."/>
            <person name="Ma J."/>
        </authorList>
    </citation>
    <scope>NUCLEOTIDE SEQUENCE [LARGE SCALE GENOMIC DNA]</scope>
    <source>
        <strain evidence="8">KCTC 52168</strain>
    </source>
</reference>
<dbReference type="PROSITE" id="PS51192">
    <property type="entry name" value="HELICASE_ATP_BIND_1"/>
    <property type="match status" value="1"/>
</dbReference>
<keyword evidence="2 7" id="KW-0378">Hydrolase</keyword>
<feature type="domain" description="Helicase C-terminal" evidence="6">
    <location>
        <begin position="216"/>
        <end position="390"/>
    </location>
</feature>
<comment type="caution">
    <text evidence="7">The sequence shown here is derived from an EMBL/GenBank/DDBJ whole genome shotgun (WGS) entry which is preliminary data.</text>
</comment>
<evidence type="ECO:0000313" key="7">
    <source>
        <dbReference type="EMBL" id="MFC3146657.1"/>
    </source>
</evidence>
<dbReference type="InterPro" id="IPR014001">
    <property type="entry name" value="Helicase_ATP-bd"/>
</dbReference>
<dbReference type="Pfam" id="PF00270">
    <property type="entry name" value="DEAD"/>
    <property type="match status" value="1"/>
</dbReference>
<dbReference type="PANTHER" id="PTHR18934:SF99">
    <property type="entry name" value="ATP-DEPENDENT RNA HELICASE DHX37-RELATED"/>
    <property type="match status" value="1"/>
</dbReference>